<sequence>MGDDNFDESPFVVVVTAEADPCHAEGGWSGLVTSVEAIARPRPGNGGAIWLAQGRGLGPLTTPDTEHLMGLVFWRSTGDAETFAAELTRAQHDDQFVDDLVVDDGIYQYSATVTAKPDDVTQVDPSRTGSDLAHEIIRMTPVSGKQGWIGEYNESETRDHIKHLEGFVSTSFFRDLRSDRIVEYVQWRSAANLTAAFDDARFAEHMSVNSHYSEGEALLFGITLQDKA</sequence>
<protein>
    <recommendedName>
        <fullName evidence="3">ABM domain-containing protein</fullName>
    </recommendedName>
</protein>
<accession>A0ABQ1V9A2</accession>
<evidence type="ECO:0000313" key="1">
    <source>
        <dbReference type="EMBL" id="GGF43360.1"/>
    </source>
</evidence>
<reference evidence="2" key="1">
    <citation type="journal article" date="2019" name="Int. J. Syst. Evol. Microbiol.">
        <title>The Global Catalogue of Microorganisms (GCM) 10K type strain sequencing project: providing services to taxonomists for standard genome sequencing and annotation.</title>
        <authorList>
            <consortium name="The Broad Institute Genomics Platform"/>
            <consortium name="The Broad Institute Genome Sequencing Center for Infectious Disease"/>
            <person name="Wu L."/>
            <person name="Ma J."/>
        </authorList>
    </citation>
    <scope>NUCLEOTIDE SEQUENCE [LARGE SCALE GENOMIC DNA]</scope>
    <source>
        <strain evidence="2">CCM 7855</strain>
    </source>
</reference>
<dbReference type="EMBL" id="BMCS01000003">
    <property type="protein sequence ID" value="GGF43360.1"/>
    <property type="molecule type" value="Genomic_DNA"/>
</dbReference>
<keyword evidence="2" id="KW-1185">Reference proteome</keyword>
<dbReference type="Gene3D" id="3.30.70.100">
    <property type="match status" value="1"/>
</dbReference>
<dbReference type="InterPro" id="IPR011008">
    <property type="entry name" value="Dimeric_a/b-barrel"/>
</dbReference>
<dbReference type="RefSeq" id="WP_188492907.1">
    <property type="nucleotide sequence ID" value="NZ_BMCS01000003.1"/>
</dbReference>
<dbReference type="SUPFAM" id="SSF54909">
    <property type="entry name" value="Dimeric alpha+beta barrel"/>
    <property type="match status" value="1"/>
</dbReference>
<evidence type="ECO:0008006" key="3">
    <source>
        <dbReference type="Google" id="ProtNLM"/>
    </source>
</evidence>
<name>A0ABQ1V9A2_9NOCA</name>
<organism evidence="1 2">
    <name type="scientific">Williamsia phyllosphaerae</name>
    <dbReference type="NCBI Taxonomy" id="885042"/>
    <lineage>
        <taxon>Bacteria</taxon>
        <taxon>Bacillati</taxon>
        <taxon>Actinomycetota</taxon>
        <taxon>Actinomycetes</taxon>
        <taxon>Mycobacteriales</taxon>
        <taxon>Nocardiaceae</taxon>
        <taxon>Williamsia</taxon>
    </lineage>
</organism>
<dbReference type="Proteomes" id="UP000632454">
    <property type="component" value="Unassembled WGS sequence"/>
</dbReference>
<evidence type="ECO:0000313" key="2">
    <source>
        <dbReference type="Proteomes" id="UP000632454"/>
    </source>
</evidence>
<gene>
    <name evidence="1" type="ORF">GCM10007298_43780</name>
</gene>
<comment type="caution">
    <text evidence="1">The sequence shown here is derived from an EMBL/GenBank/DDBJ whole genome shotgun (WGS) entry which is preliminary data.</text>
</comment>
<proteinExistence type="predicted"/>